<dbReference type="Gene3D" id="1.25.40.340">
    <property type="match status" value="1"/>
</dbReference>
<accession>A0A7R8WYW1</accession>
<reference evidence="1" key="1">
    <citation type="submission" date="2020-11" db="EMBL/GenBank/DDBJ databases">
        <authorList>
            <person name="Tran Van P."/>
        </authorList>
    </citation>
    <scope>NUCLEOTIDE SEQUENCE</scope>
</reference>
<dbReference type="Pfam" id="PF02734">
    <property type="entry name" value="Dak2"/>
    <property type="match status" value="1"/>
</dbReference>
<dbReference type="SUPFAM" id="SSF101473">
    <property type="entry name" value="DhaL-like"/>
    <property type="match status" value="1"/>
</dbReference>
<dbReference type="EMBL" id="OB724025">
    <property type="protein sequence ID" value="CAD7239377.1"/>
    <property type="molecule type" value="Genomic_DNA"/>
</dbReference>
<dbReference type="SUPFAM" id="SSF89623">
    <property type="entry name" value="Ribose/Galactose isomerase RpiB/AlsB"/>
    <property type="match status" value="1"/>
</dbReference>
<dbReference type="InterPro" id="IPR036117">
    <property type="entry name" value="DhaL_dom_sf"/>
</dbReference>
<evidence type="ECO:0000313" key="1">
    <source>
        <dbReference type="EMBL" id="CAD7239377.1"/>
    </source>
</evidence>
<dbReference type="AlphaFoldDB" id="A0A7R8WYW1"/>
<dbReference type="GO" id="GO:0004371">
    <property type="term" value="F:glycerone kinase activity"/>
    <property type="evidence" value="ECO:0007669"/>
    <property type="project" value="InterPro"/>
</dbReference>
<dbReference type="GO" id="GO:0006071">
    <property type="term" value="P:glycerol metabolic process"/>
    <property type="evidence" value="ECO:0007669"/>
    <property type="project" value="InterPro"/>
</dbReference>
<gene>
    <name evidence="1" type="ORF">CTOB1V02_LOCUS17192</name>
</gene>
<dbReference type="InterPro" id="IPR036569">
    <property type="entry name" value="RpiB_LacA_LacB_sf"/>
</dbReference>
<dbReference type="OrthoDB" id="5599713at2759"/>
<name>A0A7R8WYW1_9CRUS</name>
<feature type="non-terminal residue" evidence="1">
    <location>
        <position position="1"/>
    </location>
</feature>
<dbReference type="Pfam" id="PF02502">
    <property type="entry name" value="LacAB_rpiB"/>
    <property type="match status" value="1"/>
</dbReference>
<dbReference type="PROSITE" id="PS51480">
    <property type="entry name" value="DHAL"/>
    <property type="match status" value="1"/>
</dbReference>
<proteinExistence type="predicted"/>
<protein>
    <submittedName>
        <fullName evidence="1">Uncharacterized protein</fullName>
    </submittedName>
</protein>
<dbReference type="InterPro" id="IPR004007">
    <property type="entry name" value="DhaL_dom"/>
</dbReference>
<dbReference type="InterPro" id="IPR003500">
    <property type="entry name" value="RpiB_LacA_LacB"/>
</dbReference>
<organism evidence="1">
    <name type="scientific">Cyprideis torosa</name>
    <dbReference type="NCBI Taxonomy" id="163714"/>
    <lineage>
        <taxon>Eukaryota</taxon>
        <taxon>Metazoa</taxon>
        <taxon>Ecdysozoa</taxon>
        <taxon>Arthropoda</taxon>
        <taxon>Crustacea</taxon>
        <taxon>Oligostraca</taxon>
        <taxon>Ostracoda</taxon>
        <taxon>Podocopa</taxon>
        <taxon>Podocopida</taxon>
        <taxon>Cytherocopina</taxon>
        <taxon>Cytheroidea</taxon>
        <taxon>Cytherideidae</taxon>
        <taxon>Cyprideis</taxon>
    </lineage>
</organism>
<sequence>MLHKALDSIINIGNAQVGDKTMLDTLVPAVSAFTEAKNKGKTFFEALKAMKVAAEKGKDSTIDLVAKIWDLLKRSSSMKSIALGCDPNARELKEVIKVQLTEMGYEFADYGSDDAIYANVAIKVAKDVVS</sequence>
<dbReference type="GO" id="GO:0016853">
    <property type="term" value="F:isomerase activity"/>
    <property type="evidence" value="ECO:0007669"/>
    <property type="project" value="InterPro"/>
</dbReference>